<dbReference type="PANTHER" id="PTHR43312">
    <property type="entry name" value="D-THREO-ALDOSE 1-DEHYDROGENASE"/>
    <property type="match status" value="1"/>
</dbReference>
<dbReference type="CDD" id="cd19097">
    <property type="entry name" value="AKR_unchar"/>
    <property type="match status" value="1"/>
</dbReference>
<name>A0A6B0YWH2_9CHLR</name>
<dbReference type="InterPro" id="IPR023210">
    <property type="entry name" value="NADP_OxRdtase_dom"/>
</dbReference>
<dbReference type="Pfam" id="PF00248">
    <property type="entry name" value="Aldo_ket_red"/>
    <property type="match status" value="1"/>
</dbReference>
<dbReference type="SUPFAM" id="SSF51430">
    <property type="entry name" value="NAD(P)-linked oxidoreductase"/>
    <property type="match status" value="1"/>
</dbReference>
<dbReference type="PANTHER" id="PTHR43312:SF1">
    <property type="entry name" value="NADP-DEPENDENT OXIDOREDUCTASE DOMAIN-CONTAINING PROTEIN"/>
    <property type="match status" value="1"/>
</dbReference>
<feature type="domain" description="NADP-dependent oxidoreductase" evidence="1">
    <location>
        <begin position="19"/>
        <end position="310"/>
    </location>
</feature>
<gene>
    <name evidence="2" type="ORF">F4Y42_15035</name>
</gene>
<proteinExistence type="predicted"/>
<comment type="caution">
    <text evidence="2">The sequence shown here is derived from an EMBL/GenBank/DDBJ whole genome shotgun (WGS) entry which is preliminary data.</text>
</comment>
<accession>A0A6B0YWH2</accession>
<evidence type="ECO:0000259" key="1">
    <source>
        <dbReference type="Pfam" id="PF00248"/>
    </source>
</evidence>
<dbReference type="AlphaFoldDB" id="A0A6B0YWH2"/>
<organism evidence="2">
    <name type="scientific">Caldilineaceae bacterium SB0664_bin_27</name>
    <dbReference type="NCBI Taxonomy" id="2605260"/>
    <lineage>
        <taxon>Bacteria</taxon>
        <taxon>Bacillati</taxon>
        <taxon>Chloroflexota</taxon>
        <taxon>Caldilineae</taxon>
        <taxon>Caldilineales</taxon>
        <taxon>Caldilineaceae</taxon>
    </lineage>
</organism>
<reference evidence="2" key="1">
    <citation type="submission" date="2019-09" db="EMBL/GenBank/DDBJ databases">
        <title>Characterisation of the sponge microbiome using genome-centric metagenomics.</title>
        <authorList>
            <person name="Engelberts J.P."/>
            <person name="Robbins S.J."/>
            <person name="De Goeij J.M."/>
            <person name="Aranda M."/>
            <person name="Bell S.C."/>
            <person name="Webster N.S."/>
        </authorList>
    </citation>
    <scope>NUCLEOTIDE SEQUENCE</scope>
    <source>
        <strain evidence="2">SB0664_bin_27</strain>
    </source>
</reference>
<protein>
    <submittedName>
        <fullName evidence="2">Aldo/keto reductase</fullName>
    </submittedName>
</protein>
<evidence type="ECO:0000313" key="2">
    <source>
        <dbReference type="EMBL" id="MXY94751.1"/>
    </source>
</evidence>
<sequence>MNRSHYRTLGRTGLSVSPIALGTVELGMDYGIPVPGQYGRPSSSAAERLVGAALDAGINFIDTAQAYGNSEAVLGRALRGRRKRVVLATKATVQAGGKTLRGEALRRAMLSGLENSLRSLQTEYVDIWQIHNVDADLLAQAELVAQVFSEARASGMTLWRGGSFYGPDLPLAALELELFDAIQVTYSVFDQRLANKVLPTARRKQVGVMVRSVLLQGVLTERADYLPDRLEPLKARSRRFRQLIADAVRVPRHPSGRGLTPAKAAIAFALAEPRIGSVLVGMRTEAELEENLEAASTTLSPDLLHELRQLRIDDPELLNPSYWQADLLAAAKKMQQN</sequence>
<dbReference type="Gene3D" id="3.20.20.100">
    <property type="entry name" value="NADP-dependent oxidoreductase domain"/>
    <property type="match status" value="1"/>
</dbReference>
<dbReference type="InterPro" id="IPR053135">
    <property type="entry name" value="AKR2_Oxidoreductase"/>
</dbReference>
<dbReference type="EMBL" id="VXRG01000125">
    <property type="protein sequence ID" value="MXY94751.1"/>
    <property type="molecule type" value="Genomic_DNA"/>
</dbReference>
<dbReference type="InterPro" id="IPR036812">
    <property type="entry name" value="NAD(P)_OxRdtase_dom_sf"/>
</dbReference>